<dbReference type="EMBL" id="JAPDGR010002605">
    <property type="protein sequence ID" value="KAJ2975016.1"/>
    <property type="molecule type" value="Genomic_DNA"/>
</dbReference>
<reference evidence="1" key="1">
    <citation type="submission" date="2022-10" db="EMBL/GenBank/DDBJ databases">
        <title>Genome Sequence of Xylaria curta.</title>
        <authorList>
            <person name="Buettner E."/>
        </authorList>
    </citation>
    <scope>NUCLEOTIDE SEQUENCE</scope>
    <source>
        <strain evidence="1">Babe10</strain>
    </source>
</reference>
<evidence type="ECO:0000313" key="2">
    <source>
        <dbReference type="Proteomes" id="UP001143856"/>
    </source>
</evidence>
<evidence type="ECO:0000313" key="1">
    <source>
        <dbReference type="EMBL" id="KAJ2975016.1"/>
    </source>
</evidence>
<accession>A0ACC1N821</accession>
<dbReference type="Proteomes" id="UP001143856">
    <property type="component" value="Unassembled WGS sequence"/>
</dbReference>
<sequence length="714" mass="78060">MVQEGVTFTIATPTEYFAWLRYDNSRSLSNSRWRTAITAGETVTKSLVQAFASLTNSEMRLINVYGPSETTIGCADQPILPSLALSKFEGDNCGLSILPNYSVYIVDANFKPVPVGVPGQVLIGGAGVAEGYFNRHELTSSTFVHDDQASTIFNAKGWLTAHVSGDRGHLDSQGRLILHGRIGNSTQIKMGGVRIDLQDIESTIMAMSTHIHQAVVSRRECTKLGTEFLAAFVVIVNKKSEAEGGFEIDRNSFLERVMRDLPLPQIMRPAIAVAVDALPTTISSKIDRLAVDNMNLAEFVHPTPENEISTPSLDEFEDMLHRLWEEALPADIVRIRSIRDRDADFFVSGGNSLSLLTLQSLIRERLDISISITKLFGASTLGRMAAVLQSKSSWNATVTPEIIDWERETALPADFVSLSQSTHQQEQYPRKPGSTRIIILTGSTGFLGQRILTHLLQDATVSKVHCIAVRKRLKELPELFVNAKVTIHHGDLRLKQLGLSDHAAASIFAEASAAVHSSVTQLTRAAAWGAASVAAFPPVSGRLNGFGYKSTKWASEIFLERTSETLGLPIVIHRPTSITGEGAPETDLMGNVMKFAQKASAVPDARSWQGYLDFVDVDTVARRVAEEVARSVLNVEDGGCGIHYVYENGDVVIGVEHLGEHLEELIGEAPAVMPFSMWVGALARAGMNPFLVKYLNEVNDDMGLLLFPKLVNEN</sequence>
<name>A0ACC1N821_9PEZI</name>
<comment type="caution">
    <text evidence="1">The sequence shown here is derived from an EMBL/GenBank/DDBJ whole genome shotgun (WGS) entry which is preliminary data.</text>
</comment>
<proteinExistence type="predicted"/>
<protein>
    <submittedName>
        <fullName evidence="1">Uncharacterized protein</fullName>
    </submittedName>
</protein>
<gene>
    <name evidence="1" type="ORF">NUW58_g8477</name>
</gene>
<keyword evidence="2" id="KW-1185">Reference proteome</keyword>
<organism evidence="1 2">
    <name type="scientific">Xylaria curta</name>
    <dbReference type="NCBI Taxonomy" id="42375"/>
    <lineage>
        <taxon>Eukaryota</taxon>
        <taxon>Fungi</taxon>
        <taxon>Dikarya</taxon>
        <taxon>Ascomycota</taxon>
        <taxon>Pezizomycotina</taxon>
        <taxon>Sordariomycetes</taxon>
        <taxon>Xylariomycetidae</taxon>
        <taxon>Xylariales</taxon>
        <taxon>Xylariaceae</taxon>
        <taxon>Xylaria</taxon>
    </lineage>
</organism>